<dbReference type="InterPro" id="IPR001647">
    <property type="entry name" value="HTH_TetR"/>
</dbReference>
<dbReference type="PANTHER" id="PTHR43479:SF11">
    <property type="entry name" value="ACREF_ENVCD OPERON REPRESSOR-RELATED"/>
    <property type="match status" value="1"/>
</dbReference>
<dbReference type="Pfam" id="PF00440">
    <property type="entry name" value="TetR_N"/>
    <property type="match status" value="1"/>
</dbReference>
<feature type="domain" description="HTH tetR-type" evidence="3">
    <location>
        <begin position="11"/>
        <end position="71"/>
    </location>
</feature>
<gene>
    <name evidence="4" type="ORF">IAA17_07885</name>
</gene>
<keyword evidence="1 2" id="KW-0238">DNA-binding</keyword>
<protein>
    <submittedName>
        <fullName evidence="4">TetR family transcriptional regulator</fullName>
    </submittedName>
</protein>
<dbReference type="SUPFAM" id="SSF46689">
    <property type="entry name" value="Homeodomain-like"/>
    <property type="match status" value="1"/>
</dbReference>
<dbReference type="InterPro" id="IPR009057">
    <property type="entry name" value="Homeodomain-like_sf"/>
</dbReference>
<dbReference type="PANTHER" id="PTHR43479">
    <property type="entry name" value="ACREF/ENVCD OPERON REPRESSOR-RELATED"/>
    <property type="match status" value="1"/>
</dbReference>
<dbReference type="EMBL" id="DXBC01000121">
    <property type="protein sequence ID" value="HIZ79691.1"/>
    <property type="molecule type" value="Genomic_DNA"/>
</dbReference>
<dbReference type="AlphaFoldDB" id="A0A9D2GJG6"/>
<evidence type="ECO:0000259" key="3">
    <source>
        <dbReference type="PROSITE" id="PS50977"/>
    </source>
</evidence>
<evidence type="ECO:0000256" key="2">
    <source>
        <dbReference type="PROSITE-ProRule" id="PRU00335"/>
    </source>
</evidence>
<feature type="DNA-binding region" description="H-T-H motif" evidence="2">
    <location>
        <begin position="34"/>
        <end position="53"/>
    </location>
</feature>
<reference evidence="4" key="2">
    <citation type="submission" date="2021-04" db="EMBL/GenBank/DDBJ databases">
        <authorList>
            <person name="Gilroy R."/>
        </authorList>
    </citation>
    <scope>NUCLEOTIDE SEQUENCE</scope>
    <source>
        <strain evidence="4">ChiBcec1-1093</strain>
    </source>
</reference>
<comment type="caution">
    <text evidence="4">The sequence shown here is derived from an EMBL/GenBank/DDBJ whole genome shotgun (WGS) entry which is preliminary data.</text>
</comment>
<reference evidence="4" key="1">
    <citation type="journal article" date="2021" name="PeerJ">
        <title>Extensive microbial diversity within the chicken gut microbiome revealed by metagenomics and culture.</title>
        <authorList>
            <person name="Gilroy R."/>
            <person name="Ravi A."/>
            <person name="Getino M."/>
            <person name="Pursley I."/>
            <person name="Horton D.L."/>
            <person name="Alikhan N.F."/>
            <person name="Baker D."/>
            <person name="Gharbi K."/>
            <person name="Hall N."/>
            <person name="Watson M."/>
            <person name="Adriaenssens E.M."/>
            <person name="Foster-Nyarko E."/>
            <person name="Jarju S."/>
            <person name="Secka A."/>
            <person name="Antonio M."/>
            <person name="Oren A."/>
            <person name="Chaudhuri R.R."/>
            <person name="La Ragione R."/>
            <person name="Hildebrand F."/>
            <person name="Pallen M.J."/>
        </authorList>
    </citation>
    <scope>NUCLEOTIDE SEQUENCE</scope>
    <source>
        <strain evidence="4">ChiBcec1-1093</strain>
    </source>
</reference>
<sequence>MPTERFLRLSDEKKKMILRASVDEFARVPFDKVSINQIIKKAEISRGSFYTYFEDKTDVLRYIFQDTKRQYQDFCRKNLVDNGGDFWKMVDDMFHQVLHREYSGQLARLFQNVISYTEAEKFMMMLRDSCEDGQNMDEWLYERVDKSNMRVKSLEEFRVLIEMCMMSILIAFAQRYKNGEAIETVEWSFSRKMDILKNGALVHKES</sequence>
<dbReference type="Gene3D" id="1.10.357.10">
    <property type="entry name" value="Tetracycline Repressor, domain 2"/>
    <property type="match status" value="1"/>
</dbReference>
<accession>A0A9D2GJG6</accession>
<dbReference type="InterPro" id="IPR050624">
    <property type="entry name" value="HTH-type_Tx_Regulator"/>
</dbReference>
<proteinExistence type="predicted"/>
<dbReference type="PROSITE" id="PS50977">
    <property type="entry name" value="HTH_TETR_2"/>
    <property type="match status" value="1"/>
</dbReference>
<evidence type="ECO:0000313" key="5">
    <source>
        <dbReference type="Proteomes" id="UP000824101"/>
    </source>
</evidence>
<dbReference type="Proteomes" id="UP000824101">
    <property type="component" value="Unassembled WGS sequence"/>
</dbReference>
<dbReference type="Pfam" id="PF17924">
    <property type="entry name" value="TetR_C_19"/>
    <property type="match status" value="1"/>
</dbReference>
<organism evidence="4 5">
    <name type="scientific">Candidatus Lachnoclostridium stercorigallinarum</name>
    <dbReference type="NCBI Taxonomy" id="2838634"/>
    <lineage>
        <taxon>Bacteria</taxon>
        <taxon>Bacillati</taxon>
        <taxon>Bacillota</taxon>
        <taxon>Clostridia</taxon>
        <taxon>Lachnospirales</taxon>
        <taxon>Lachnospiraceae</taxon>
    </lineage>
</organism>
<name>A0A9D2GJG6_9FIRM</name>
<evidence type="ECO:0000256" key="1">
    <source>
        <dbReference type="ARBA" id="ARBA00023125"/>
    </source>
</evidence>
<dbReference type="GO" id="GO:0003677">
    <property type="term" value="F:DNA binding"/>
    <property type="evidence" value="ECO:0007669"/>
    <property type="project" value="UniProtKB-UniRule"/>
</dbReference>
<evidence type="ECO:0000313" key="4">
    <source>
        <dbReference type="EMBL" id="HIZ79691.1"/>
    </source>
</evidence>